<evidence type="ECO:0000256" key="8">
    <source>
        <dbReference type="ARBA" id="ARBA00023170"/>
    </source>
</evidence>
<dbReference type="Pfam" id="PF02949">
    <property type="entry name" value="7tm_6"/>
    <property type="match status" value="1"/>
</dbReference>
<feature type="transmembrane region" description="Helical" evidence="11">
    <location>
        <begin position="126"/>
        <end position="145"/>
    </location>
</feature>
<evidence type="ECO:0000313" key="13">
    <source>
        <dbReference type="Proteomes" id="UP000606786"/>
    </source>
</evidence>
<keyword evidence="9 11" id="KW-0807">Transducer</keyword>
<keyword evidence="5 11" id="KW-0552">Olfaction</keyword>
<accession>A0A811UCW0</accession>
<keyword evidence="2" id="KW-1003">Cell membrane</keyword>
<keyword evidence="6 11" id="KW-1133">Transmembrane helix</keyword>
<dbReference type="Proteomes" id="UP000606786">
    <property type="component" value="Unassembled WGS sequence"/>
</dbReference>
<dbReference type="GO" id="GO:0007165">
    <property type="term" value="P:signal transduction"/>
    <property type="evidence" value="ECO:0007669"/>
    <property type="project" value="UniProtKB-KW"/>
</dbReference>
<dbReference type="OrthoDB" id="8185860at2759"/>
<evidence type="ECO:0000256" key="2">
    <source>
        <dbReference type="ARBA" id="ARBA00022475"/>
    </source>
</evidence>
<dbReference type="KEGG" id="ccat:101455892"/>
<evidence type="ECO:0000256" key="1">
    <source>
        <dbReference type="ARBA" id="ARBA00004651"/>
    </source>
</evidence>
<sequence>MSIIIRFEEFLRLPSFFSRNIGIILWGQRGKLFDRFMFYFSSINLFLTLLAELWYIISTISTDFITAIMGLSYVSFVVLAEVKFYYLIKYDMKVSTVLKRLNALFPHTKEEQENIQLIKYLKMSKFYTLFYTVTFMLVIWTYNLYTVSQRFIYTKILQVREIERELPYPAIYFWNWQDNWSYFMLYISQSLAGWHATCAQILTDLLICILISHLIMHYDHIARSLLNYQSKFAELYGKESTMKCMPKLARVMMEERAVRADMKFLADIIAYHTELLSLTESLNDVFGVPLFMKFMSSSAIICFLGFQMTVNRGFDLLTKLALFFILSVLQVYLICHFGQLLIDASTNVSTALYSQDWTNADVRYQKMLVLIIKRAQRSATLKATNFIIISRATMTEIMQMSYKFFALIRTMYND</sequence>
<evidence type="ECO:0000256" key="9">
    <source>
        <dbReference type="ARBA" id="ARBA00023224"/>
    </source>
</evidence>
<feature type="transmembrane region" description="Helical" evidence="11">
    <location>
        <begin position="192"/>
        <end position="216"/>
    </location>
</feature>
<comment type="subunit">
    <text evidence="10">Interacts with Orco. Complexes exist early in the endomembrane system in olfactory sensory neurons (OSNs), coupling these complexes to the conserved ciliary trafficking pathway.</text>
</comment>
<evidence type="ECO:0000256" key="3">
    <source>
        <dbReference type="ARBA" id="ARBA00022606"/>
    </source>
</evidence>
<comment type="caution">
    <text evidence="11">Lacks conserved residue(s) required for the propagation of feature annotation.</text>
</comment>
<dbReference type="PANTHER" id="PTHR21137">
    <property type="entry name" value="ODORANT RECEPTOR"/>
    <property type="match status" value="1"/>
</dbReference>
<dbReference type="EMBL" id="CAJHJT010000001">
    <property type="protein sequence ID" value="CAD6996158.1"/>
    <property type="molecule type" value="Genomic_DNA"/>
</dbReference>
<evidence type="ECO:0000256" key="11">
    <source>
        <dbReference type="RuleBase" id="RU351113"/>
    </source>
</evidence>
<evidence type="ECO:0000256" key="10">
    <source>
        <dbReference type="ARBA" id="ARBA00038679"/>
    </source>
</evidence>
<proteinExistence type="inferred from homology"/>
<evidence type="ECO:0000256" key="6">
    <source>
        <dbReference type="ARBA" id="ARBA00022989"/>
    </source>
</evidence>
<dbReference type="AlphaFoldDB" id="A0A811UCW0"/>
<feature type="transmembrane region" description="Helical" evidence="11">
    <location>
        <begin position="36"/>
        <end position="58"/>
    </location>
</feature>
<gene>
    <name evidence="12" type="ORF">CCAP1982_LOCUS4850</name>
</gene>
<feature type="transmembrane region" description="Helical" evidence="11">
    <location>
        <begin position="64"/>
        <end position="86"/>
    </location>
</feature>
<keyword evidence="4 11" id="KW-0812">Transmembrane</keyword>
<keyword evidence="13" id="KW-1185">Reference proteome</keyword>
<dbReference type="GO" id="GO:0005886">
    <property type="term" value="C:plasma membrane"/>
    <property type="evidence" value="ECO:0007669"/>
    <property type="project" value="UniProtKB-SubCell"/>
</dbReference>
<evidence type="ECO:0000256" key="4">
    <source>
        <dbReference type="ARBA" id="ARBA00022692"/>
    </source>
</evidence>
<evidence type="ECO:0000313" key="12">
    <source>
        <dbReference type="EMBL" id="CAD6996158.1"/>
    </source>
</evidence>
<comment type="subcellular location">
    <subcellularLocation>
        <location evidence="1 11">Cell membrane</location>
        <topology evidence="1 11">Multi-pass membrane protein</topology>
    </subcellularLocation>
</comment>
<keyword evidence="8 11" id="KW-0675">Receptor</keyword>
<feature type="transmembrane region" description="Helical" evidence="11">
    <location>
        <begin position="290"/>
        <end position="310"/>
    </location>
</feature>
<keyword evidence="3 11" id="KW-0716">Sensory transduction</keyword>
<organism evidence="12 13">
    <name type="scientific">Ceratitis capitata</name>
    <name type="common">Mediterranean fruit fly</name>
    <name type="synonym">Tephritis capitata</name>
    <dbReference type="NCBI Taxonomy" id="7213"/>
    <lineage>
        <taxon>Eukaryota</taxon>
        <taxon>Metazoa</taxon>
        <taxon>Ecdysozoa</taxon>
        <taxon>Arthropoda</taxon>
        <taxon>Hexapoda</taxon>
        <taxon>Insecta</taxon>
        <taxon>Pterygota</taxon>
        <taxon>Neoptera</taxon>
        <taxon>Endopterygota</taxon>
        <taxon>Diptera</taxon>
        <taxon>Brachycera</taxon>
        <taxon>Muscomorpha</taxon>
        <taxon>Tephritoidea</taxon>
        <taxon>Tephritidae</taxon>
        <taxon>Ceratitis</taxon>
        <taxon>Ceratitis</taxon>
    </lineage>
</organism>
<keyword evidence="7 11" id="KW-0472">Membrane</keyword>
<name>A0A811UCW0_CERCA</name>
<dbReference type="GO" id="GO:0004984">
    <property type="term" value="F:olfactory receptor activity"/>
    <property type="evidence" value="ECO:0007669"/>
    <property type="project" value="InterPro"/>
</dbReference>
<comment type="similarity">
    <text evidence="11">Belongs to the insect chemoreceptor superfamily. Heteromeric odorant receptor channel (TC 1.A.69) family.</text>
</comment>
<comment type="caution">
    <text evidence="12">The sequence shown here is derived from an EMBL/GenBank/DDBJ whole genome shotgun (WGS) entry which is preliminary data.</text>
</comment>
<dbReference type="GO" id="GO:0005549">
    <property type="term" value="F:odorant binding"/>
    <property type="evidence" value="ECO:0007669"/>
    <property type="project" value="InterPro"/>
</dbReference>
<dbReference type="PANTHER" id="PTHR21137:SF44">
    <property type="entry name" value="ODORANT RECEPTOR 13A-RELATED"/>
    <property type="match status" value="1"/>
</dbReference>
<feature type="transmembrane region" description="Helical" evidence="11">
    <location>
        <begin position="316"/>
        <end position="335"/>
    </location>
</feature>
<dbReference type="InterPro" id="IPR004117">
    <property type="entry name" value="7tm6_olfct_rcpt"/>
</dbReference>
<reference evidence="12" key="1">
    <citation type="submission" date="2020-11" db="EMBL/GenBank/DDBJ databases">
        <authorList>
            <person name="Whitehead M."/>
        </authorList>
    </citation>
    <scope>NUCLEOTIDE SEQUENCE</scope>
    <source>
        <strain evidence="12">EGII</strain>
    </source>
</reference>
<evidence type="ECO:0000256" key="7">
    <source>
        <dbReference type="ARBA" id="ARBA00023136"/>
    </source>
</evidence>
<evidence type="ECO:0000256" key="5">
    <source>
        <dbReference type="ARBA" id="ARBA00022725"/>
    </source>
</evidence>
<protein>
    <recommendedName>
        <fullName evidence="11">Odorant receptor</fullName>
    </recommendedName>
</protein>